<feature type="compositionally biased region" description="Basic residues" evidence="1">
    <location>
        <begin position="155"/>
        <end position="168"/>
    </location>
</feature>
<feature type="region of interest" description="Disordered" evidence="1">
    <location>
        <begin position="155"/>
        <end position="181"/>
    </location>
</feature>
<evidence type="ECO:0000313" key="3">
    <source>
        <dbReference type="Proteomes" id="UP000266861"/>
    </source>
</evidence>
<evidence type="ECO:0000313" key="2">
    <source>
        <dbReference type="EMBL" id="RHZ59706.1"/>
    </source>
</evidence>
<keyword evidence="3" id="KW-1185">Reference proteome</keyword>
<dbReference type="EMBL" id="PQFF01000328">
    <property type="protein sequence ID" value="RHZ59706.1"/>
    <property type="molecule type" value="Genomic_DNA"/>
</dbReference>
<sequence>MRWNLTKKLKKLFKEIKEEPTFPLIDIPDERLKKKEKKKQVAAKNEKMEEQRRKMDFEGWLNELRRNYQVQVIVLSRFSCRFPSLSSLGGNAGQLTSSVLQKGTVLVIVVETLFELTVMVDTNSCSKSKFLGIDEVEIKEEPTFPLIDIPDERLKKKRKRTSSSKKSSRISSKATRSKRTS</sequence>
<dbReference type="AlphaFoldDB" id="A0A397HDP8"/>
<accession>A0A397HDP8</accession>
<dbReference type="Proteomes" id="UP000266861">
    <property type="component" value="Unassembled WGS sequence"/>
</dbReference>
<name>A0A397HDP8_9GLOM</name>
<evidence type="ECO:0000256" key="1">
    <source>
        <dbReference type="SAM" id="MobiDB-lite"/>
    </source>
</evidence>
<reference evidence="2 3" key="1">
    <citation type="submission" date="2018-08" db="EMBL/GenBank/DDBJ databases">
        <title>Genome and evolution of the arbuscular mycorrhizal fungus Diversispora epigaea (formerly Glomus versiforme) and its bacterial endosymbionts.</title>
        <authorList>
            <person name="Sun X."/>
            <person name="Fei Z."/>
            <person name="Harrison M."/>
        </authorList>
    </citation>
    <scope>NUCLEOTIDE SEQUENCE [LARGE SCALE GENOMIC DNA]</scope>
    <source>
        <strain evidence="2 3">IT104</strain>
    </source>
</reference>
<dbReference type="STRING" id="1348612.A0A397HDP8"/>
<proteinExistence type="predicted"/>
<protein>
    <submittedName>
        <fullName evidence="2">Uncharacterized protein</fullName>
    </submittedName>
</protein>
<organism evidence="2 3">
    <name type="scientific">Diversispora epigaea</name>
    <dbReference type="NCBI Taxonomy" id="1348612"/>
    <lineage>
        <taxon>Eukaryota</taxon>
        <taxon>Fungi</taxon>
        <taxon>Fungi incertae sedis</taxon>
        <taxon>Mucoromycota</taxon>
        <taxon>Glomeromycotina</taxon>
        <taxon>Glomeromycetes</taxon>
        <taxon>Diversisporales</taxon>
        <taxon>Diversisporaceae</taxon>
        <taxon>Diversispora</taxon>
    </lineage>
</organism>
<comment type="caution">
    <text evidence="2">The sequence shown here is derived from an EMBL/GenBank/DDBJ whole genome shotgun (WGS) entry which is preliminary data.</text>
</comment>
<gene>
    <name evidence="2" type="ORF">Glove_362g81</name>
</gene>